<dbReference type="GO" id="GO:0004483">
    <property type="term" value="F:methyltransferase cap1 activity"/>
    <property type="evidence" value="ECO:0007669"/>
    <property type="project" value="TreeGrafter"/>
</dbReference>
<dbReference type="Pfam" id="PF01728">
    <property type="entry name" value="FtsJ"/>
    <property type="match status" value="1"/>
</dbReference>
<dbReference type="RefSeq" id="XP_002788352.1">
    <property type="nucleotide sequence ID" value="XM_002788306.1"/>
</dbReference>
<gene>
    <name evidence="9" type="ORF">Pmar_PMAR025421</name>
    <name evidence="10" type="ORF">Pmar_PMAR026738</name>
</gene>
<dbReference type="PANTHER" id="PTHR16121:SF2">
    <property type="entry name" value="CAP-SPECIFIC MRNA (NUCLEOSIDE-2'-O-)-METHYLTRANSFERASE 2"/>
    <property type="match status" value="1"/>
</dbReference>
<comment type="catalytic activity">
    <reaction evidence="6">
        <text>a 5'-end (N(7)-methyl 5'-triphosphoguanosine)-(2'-O-methyl-ribonucleoside)-(ribonucleotide) in mRNA + S-adenosyl-L-methionine = a 5'-end (N(7)-methyl 5'-triphosphoguanosine)-(2'-O-methyl-ribonucleoside)-(2'-O-methyl-ribonucleotide) in mRNA + S-adenosyl-L-homocysteine + H(+)</text>
        <dbReference type="Rhea" id="RHEA:67024"/>
        <dbReference type="Rhea" id="RHEA-COMP:17169"/>
        <dbReference type="Rhea" id="RHEA-COMP:17170"/>
        <dbReference type="ChEBI" id="CHEBI:15378"/>
        <dbReference type="ChEBI" id="CHEBI:57856"/>
        <dbReference type="ChEBI" id="CHEBI:59789"/>
        <dbReference type="ChEBI" id="CHEBI:167612"/>
        <dbReference type="ChEBI" id="CHEBI:167614"/>
        <dbReference type="EC" id="2.1.1.296"/>
    </reaction>
</comment>
<evidence type="ECO:0000256" key="5">
    <source>
        <dbReference type="ARBA" id="ARBA00022691"/>
    </source>
</evidence>
<dbReference type="InterPro" id="IPR050851">
    <property type="entry name" value="mRNA_Cap_2O-Ribose_MeTrfase"/>
</dbReference>
<keyword evidence="3" id="KW-0489">Methyltransferase</keyword>
<dbReference type="OrthoDB" id="429909at2759"/>
<evidence type="ECO:0000313" key="10">
    <source>
        <dbReference type="EMBL" id="EER20148.1"/>
    </source>
</evidence>
<dbReference type="GO" id="GO:0006370">
    <property type="term" value="P:7-methylguanosine mRNA capping"/>
    <property type="evidence" value="ECO:0007669"/>
    <property type="project" value="TreeGrafter"/>
</dbReference>
<dbReference type="EMBL" id="GG672080">
    <property type="protein sequence ID" value="EER17469.1"/>
    <property type="molecule type" value="Genomic_DNA"/>
</dbReference>
<feature type="compositionally biased region" description="Basic and acidic residues" evidence="7">
    <location>
        <begin position="425"/>
        <end position="444"/>
    </location>
</feature>
<evidence type="ECO:0000256" key="7">
    <source>
        <dbReference type="SAM" id="MobiDB-lite"/>
    </source>
</evidence>
<evidence type="ECO:0000256" key="4">
    <source>
        <dbReference type="ARBA" id="ARBA00022679"/>
    </source>
</evidence>
<dbReference type="SUPFAM" id="SSF53335">
    <property type="entry name" value="S-adenosyl-L-methionine-dependent methyltransferases"/>
    <property type="match status" value="1"/>
</dbReference>
<evidence type="ECO:0000256" key="1">
    <source>
        <dbReference type="ARBA" id="ARBA00012770"/>
    </source>
</evidence>
<keyword evidence="4" id="KW-0808">Transferase</keyword>
<dbReference type="Gene3D" id="3.40.50.12760">
    <property type="match status" value="1"/>
</dbReference>
<feature type="domain" description="Adrift-type SAM-dependent 2'-O-MTase" evidence="8">
    <location>
        <begin position="90"/>
        <end position="309"/>
    </location>
</feature>
<sequence length="749" mass="82496">MTEAGLQMLRLPLPTLPHDSSMMGVLFREASGPTVSADDGNVVNARAELNKARDEIDSVDIAEWRSFSKKLNALDGLTKDIRARVGFDLPLVNNAWAKFYEVLVAYGPRMFENVGVDKSLRTMHLCECPGGFVAALNVYLAITHPDWVEKWQWLGASLNPYYEANDLNQMVDDDALYRRTRDRWWTGPDGSGNILQPSAAQDMWRWFGSRATGEKCHVVTADGSMDVQYDPNKQESLCLPIIFRELLLAIGLLHPGGTFVMKAYSLLDDATVAALSLAAFMFDTIEVVKPVASKEANSETYWVCLGFRGLAKEDGAWLRKALAVRDPRVELRIPTNASQSLREFVRAARQVAVTLAEKQTEAIKGKLSRWREMGDSDPQPYPKKQRTINSLSGDYVRMLIPPELDLALVKPLLPADTAGRLGGVDSRRASRGTVEDRRHDHEDDTALGGLRENLAEGASFSMQAVTNPTSRIPRIPSLTEWLTFTLTTQQLSECPGAYRRITSFTQANNVKIPNSGSVVYSPLVRNATELKALVRKRLLRFEKCPTVQPRSPGDAVACSLTGDERNRAVIAELLKEHASVDPDHVSTWDSPLHKAAAIKGKADVSVKMLADHSLLVDPFSRQFDPATREELIKSTIDGVEALTIAGSSVLLLELGAAPVVAVWLGSLLFRLAQLFNKIKLVQPCSGMNLRPPVATLVCDLDDSVLRCSSWVVCMGRLSGGRAKSSLRTIRDAIASRDVSTPMAPMTCTL</sequence>
<dbReference type="GeneID" id="9062696"/>
<dbReference type="GeneID" id="9053658"/>
<evidence type="ECO:0000313" key="9">
    <source>
        <dbReference type="EMBL" id="EER17469.1"/>
    </source>
</evidence>
<dbReference type="InterPro" id="IPR002877">
    <property type="entry name" value="RNA_MeTrfase_FtsJ_dom"/>
</dbReference>
<proteinExistence type="predicted"/>
<dbReference type="GO" id="GO:0032259">
    <property type="term" value="P:methylation"/>
    <property type="evidence" value="ECO:0007669"/>
    <property type="project" value="UniProtKB-KW"/>
</dbReference>
<reference evidence="10 11" key="1">
    <citation type="submission" date="2008-07" db="EMBL/GenBank/DDBJ databases">
        <authorList>
            <person name="El-Sayed N."/>
            <person name="Caler E."/>
            <person name="Inman J."/>
            <person name="Amedeo P."/>
            <person name="Hass B."/>
            <person name="Wortman J."/>
        </authorList>
    </citation>
    <scope>NUCLEOTIDE SEQUENCE [LARGE SCALE GENOMIC DNA]</scope>
    <source>
        <strain evidence="10">ATCC 50983</strain>
        <strain evidence="11">ATCC 50983 / TXsc</strain>
    </source>
</reference>
<dbReference type="GO" id="GO:0005737">
    <property type="term" value="C:cytoplasm"/>
    <property type="evidence" value="ECO:0007669"/>
    <property type="project" value="TreeGrafter"/>
</dbReference>
<dbReference type="OMA" id="DSDPQPY"/>
<dbReference type="GO" id="GO:0120550">
    <property type="term" value="F:methyltransferase cap2 activity"/>
    <property type="evidence" value="ECO:0007669"/>
    <property type="project" value="UniProtKB-EC"/>
</dbReference>
<feature type="region of interest" description="Disordered" evidence="7">
    <location>
        <begin position="419"/>
        <end position="444"/>
    </location>
</feature>
<evidence type="ECO:0000259" key="8">
    <source>
        <dbReference type="PROSITE" id="PS51614"/>
    </source>
</evidence>
<dbReference type="RefSeq" id="XP_002785673.1">
    <property type="nucleotide sequence ID" value="XM_002785627.1"/>
</dbReference>
<dbReference type="InterPro" id="IPR025807">
    <property type="entry name" value="Adrift-typ_MeTrfase"/>
</dbReference>
<dbReference type="PROSITE" id="PS51614">
    <property type="entry name" value="SAM_MT_ADRIFT"/>
    <property type="match status" value="1"/>
</dbReference>
<dbReference type="PANTHER" id="PTHR16121">
    <property type="entry name" value="CAP-SPECIFIC MRNA (NUCLEOSIDE-2'-O-)-METHYLTRANSFERASE 1-RELATED"/>
    <property type="match status" value="1"/>
</dbReference>
<dbReference type="InterPro" id="IPR029063">
    <property type="entry name" value="SAM-dependent_MTases_sf"/>
</dbReference>
<dbReference type="InParanoid" id="C5K5V2"/>
<evidence type="ECO:0000256" key="3">
    <source>
        <dbReference type="ARBA" id="ARBA00022603"/>
    </source>
</evidence>
<evidence type="ECO:0000256" key="6">
    <source>
        <dbReference type="ARBA" id="ARBA00049477"/>
    </source>
</evidence>
<dbReference type="Proteomes" id="UP000007800">
    <property type="component" value="Unassembled WGS sequence"/>
</dbReference>
<keyword evidence="11" id="KW-1185">Reference proteome</keyword>
<keyword evidence="5" id="KW-0949">S-adenosyl-L-methionine</keyword>
<organism evidence="11">
    <name type="scientific">Perkinsus marinus (strain ATCC 50983 / TXsc)</name>
    <dbReference type="NCBI Taxonomy" id="423536"/>
    <lineage>
        <taxon>Eukaryota</taxon>
        <taxon>Sar</taxon>
        <taxon>Alveolata</taxon>
        <taxon>Perkinsozoa</taxon>
        <taxon>Perkinsea</taxon>
        <taxon>Perkinsida</taxon>
        <taxon>Perkinsidae</taxon>
        <taxon>Perkinsus</taxon>
    </lineage>
</organism>
<evidence type="ECO:0000256" key="2">
    <source>
        <dbReference type="ARBA" id="ARBA00021134"/>
    </source>
</evidence>
<evidence type="ECO:0000313" key="11">
    <source>
        <dbReference type="Proteomes" id="UP000007800"/>
    </source>
</evidence>
<dbReference type="GO" id="GO:0005634">
    <property type="term" value="C:nucleus"/>
    <property type="evidence" value="ECO:0007669"/>
    <property type="project" value="UniProtKB-ARBA"/>
</dbReference>
<dbReference type="AlphaFoldDB" id="C5K5V2"/>
<dbReference type="EMBL" id="GG670791">
    <property type="protein sequence ID" value="EER20148.1"/>
    <property type="molecule type" value="Genomic_DNA"/>
</dbReference>
<accession>C5K5V2</accession>
<dbReference type="EC" id="2.1.1.296" evidence="1"/>
<protein>
    <recommendedName>
        <fullName evidence="2">Cap-specific mRNA (nucleoside-2'-O-)-methyltransferase 2</fullName>
        <ecNumber evidence="1">2.1.1.296</ecNumber>
    </recommendedName>
</protein>
<name>C5K5V2_PERM5</name>